<dbReference type="Proteomes" id="UP000320876">
    <property type="component" value="Unassembled WGS sequence"/>
</dbReference>
<dbReference type="InterPro" id="IPR047057">
    <property type="entry name" value="MerR_fam"/>
</dbReference>
<dbReference type="RefSeq" id="WP_141997176.1">
    <property type="nucleotide sequence ID" value="NZ_VFML01000001.1"/>
</dbReference>
<dbReference type="OrthoDB" id="5242095at2"/>
<evidence type="ECO:0000256" key="1">
    <source>
        <dbReference type="ARBA" id="ARBA00023125"/>
    </source>
</evidence>
<dbReference type="EMBL" id="VFML01000001">
    <property type="protein sequence ID" value="TQJ02294.1"/>
    <property type="molecule type" value="Genomic_DNA"/>
</dbReference>
<dbReference type="InterPro" id="IPR009061">
    <property type="entry name" value="DNA-bd_dom_put_sf"/>
</dbReference>
<dbReference type="Pfam" id="PF13411">
    <property type="entry name" value="MerR_1"/>
    <property type="match status" value="1"/>
</dbReference>
<organism evidence="3 4">
    <name type="scientific">Amycolatopsis cihanbeyliensis</name>
    <dbReference type="NCBI Taxonomy" id="1128664"/>
    <lineage>
        <taxon>Bacteria</taxon>
        <taxon>Bacillati</taxon>
        <taxon>Actinomycetota</taxon>
        <taxon>Actinomycetes</taxon>
        <taxon>Pseudonocardiales</taxon>
        <taxon>Pseudonocardiaceae</taxon>
        <taxon>Amycolatopsis</taxon>
    </lineage>
</organism>
<dbReference type="InterPro" id="IPR000551">
    <property type="entry name" value="MerR-type_HTH_dom"/>
</dbReference>
<proteinExistence type="predicted"/>
<dbReference type="AlphaFoldDB" id="A0A542DGW1"/>
<protein>
    <submittedName>
        <fullName evidence="3">MerR-like DNA binding protein</fullName>
    </submittedName>
</protein>
<sequence length="207" mass="22460">MRMAELSKESGVPVATIKYYLREGLVPAGERTGRNQARYDETHVRRLRLVRALLDIGGFSIADVRAVLEAIDQQKSMHSVLGRAHQRLAPARTEADEDSRAWAMGRIEAVAEEQGWQLKSCDGAVDSLVSVLCTFRELGHHSSVELLSEYGAAAQRVAEADLGSLTGTDPAESTVERAVVGTALGDVLLAGLRRIAQQNASARYFGD</sequence>
<dbReference type="PANTHER" id="PTHR30204:SF98">
    <property type="entry name" value="HTH-TYPE TRANSCRIPTIONAL REGULATOR ADHR"/>
    <property type="match status" value="1"/>
</dbReference>
<gene>
    <name evidence="3" type="ORF">FB471_2018</name>
</gene>
<dbReference type="PRINTS" id="PR00040">
    <property type="entry name" value="HTHMERR"/>
</dbReference>
<dbReference type="PANTHER" id="PTHR30204">
    <property type="entry name" value="REDOX-CYCLING DRUG-SENSING TRANSCRIPTIONAL ACTIVATOR SOXR"/>
    <property type="match status" value="1"/>
</dbReference>
<keyword evidence="4" id="KW-1185">Reference proteome</keyword>
<feature type="domain" description="HTH merR-type" evidence="2">
    <location>
        <begin position="1"/>
        <end position="70"/>
    </location>
</feature>
<keyword evidence="1" id="KW-0238">DNA-binding</keyword>
<comment type="caution">
    <text evidence="3">The sequence shown here is derived from an EMBL/GenBank/DDBJ whole genome shotgun (WGS) entry which is preliminary data.</text>
</comment>
<dbReference type="GO" id="GO:0003700">
    <property type="term" value="F:DNA-binding transcription factor activity"/>
    <property type="evidence" value="ECO:0007669"/>
    <property type="project" value="InterPro"/>
</dbReference>
<evidence type="ECO:0000259" key="2">
    <source>
        <dbReference type="PROSITE" id="PS50937"/>
    </source>
</evidence>
<accession>A0A542DGW1</accession>
<dbReference type="GO" id="GO:0003677">
    <property type="term" value="F:DNA binding"/>
    <property type="evidence" value="ECO:0007669"/>
    <property type="project" value="UniProtKB-KW"/>
</dbReference>
<dbReference type="Gene3D" id="1.10.1660.10">
    <property type="match status" value="1"/>
</dbReference>
<dbReference type="SMART" id="SM00422">
    <property type="entry name" value="HTH_MERR"/>
    <property type="match status" value="1"/>
</dbReference>
<dbReference type="SUPFAM" id="SSF46955">
    <property type="entry name" value="Putative DNA-binding domain"/>
    <property type="match status" value="1"/>
</dbReference>
<evidence type="ECO:0000313" key="3">
    <source>
        <dbReference type="EMBL" id="TQJ02294.1"/>
    </source>
</evidence>
<dbReference type="PROSITE" id="PS50937">
    <property type="entry name" value="HTH_MERR_2"/>
    <property type="match status" value="1"/>
</dbReference>
<evidence type="ECO:0000313" key="4">
    <source>
        <dbReference type="Proteomes" id="UP000320876"/>
    </source>
</evidence>
<name>A0A542DGW1_AMYCI</name>
<reference evidence="3 4" key="1">
    <citation type="submission" date="2019-06" db="EMBL/GenBank/DDBJ databases">
        <title>Sequencing the genomes of 1000 actinobacteria strains.</title>
        <authorList>
            <person name="Klenk H.-P."/>
        </authorList>
    </citation>
    <scope>NUCLEOTIDE SEQUENCE [LARGE SCALE GENOMIC DNA]</scope>
    <source>
        <strain evidence="3 4">DSM 45679</strain>
    </source>
</reference>